<dbReference type="EMBL" id="FQWZ01000002">
    <property type="protein sequence ID" value="SHG69201.1"/>
    <property type="molecule type" value="Genomic_DNA"/>
</dbReference>
<evidence type="ECO:0000256" key="8">
    <source>
        <dbReference type="ARBA" id="ARBA00023004"/>
    </source>
</evidence>
<feature type="transmembrane region" description="Helical" evidence="12">
    <location>
        <begin position="51"/>
        <end position="72"/>
    </location>
</feature>
<keyword evidence="11" id="KW-0275">Fatty acid biosynthesis</keyword>
<evidence type="ECO:0000256" key="1">
    <source>
        <dbReference type="ARBA" id="ARBA00004141"/>
    </source>
</evidence>
<evidence type="ECO:0000256" key="7">
    <source>
        <dbReference type="ARBA" id="ARBA00023002"/>
    </source>
</evidence>
<reference evidence="14 15" key="1">
    <citation type="submission" date="2016-11" db="EMBL/GenBank/DDBJ databases">
        <authorList>
            <person name="Jaros S."/>
            <person name="Januszkiewicz K."/>
            <person name="Wedrychowicz H."/>
        </authorList>
    </citation>
    <scope>NUCLEOTIDE SEQUENCE [LARGE SCALE GENOMIC DNA]</scope>
    <source>
        <strain evidence="14 15">CGMCC 1.7049</strain>
    </source>
</reference>
<dbReference type="GO" id="GO:0006636">
    <property type="term" value="P:unsaturated fatty acid biosynthetic process"/>
    <property type="evidence" value="ECO:0007669"/>
    <property type="project" value="InterPro"/>
</dbReference>
<dbReference type="Proteomes" id="UP000199758">
    <property type="component" value="Unassembled WGS sequence"/>
</dbReference>
<proteinExistence type="inferred from homology"/>
<evidence type="ECO:0000313" key="14">
    <source>
        <dbReference type="EMBL" id="SHG69201.1"/>
    </source>
</evidence>
<dbReference type="GO" id="GO:0016020">
    <property type="term" value="C:membrane"/>
    <property type="evidence" value="ECO:0007669"/>
    <property type="project" value="UniProtKB-SubCell"/>
</dbReference>
<dbReference type="PANTHER" id="PTHR11351:SF31">
    <property type="entry name" value="DESATURASE 1, ISOFORM A-RELATED"/>
    <property type="match status" value="1"/>
</dbReference>
<evidence type="ECO:0000256" key="12">
    <source>
        <dbReference type="SAM" id="Phobius"/>
    </source>
</evidence>
<keyword evidence="4 12" id="KW-0812">Transmembrane</keyword>
<dbReference type="OrthoDB" id="19906at2"/>
<dbReference type="GO" id="GO:0004768">
    <property type="term" value="F:stearoyl-CoA 9-desaturase activity"/>
    <property type="evidence" value="ECO:0007669"/>
    <property type="project" value="InterPro"/>
</dbReference>
<keyword evidence="6 12" id="KW-1133">Transmembrane helix</keyword>
<dbReference type="PIRSF" id="PIRSF000345">
    <property type="entry name" value="OLE1"/>
    <property type="match status" value="1"/>
</dbReference>
<feature type="domain" description="Fatty acid desaturase" evidence="13">
    <location>
        <begin position="54"/>
        <end position="275"/>
    </location>
</feature>
<evidence type="ECO:0000259" key="13">
    <source>
        <dbReference type="Pfam" id="PF00487"/>
    </source>
</evidence>
<comment type="similarity">
    <text evidence="2">Belongs to the fatty acid desaturase type 2 family.</text>
</comment>
<keyword evidence="8" id="KW-0408">Iron</keyword>
<evidence type="ECO:0000313" key="15">
    <source>
        <dbReference type="Proteomes" id="UP000199758"/>
    </source>
</evidence>
<evidence type="ECO:0000256" key="11">
    <source>
        <dbReference type="ARBA" id="ARBA00023160"/>
    </source>
</evidence>
<dbReference type="STRING" id="490188.SAMN04488068_1123"/>
<organism evidence="14 15">
    <name type="scientific">Hydrocarboniphaga daqingensis</name>
    <dbReference type="NCBI Taxonomy" id="490188"/>
    <lineage>
        <taxon>Bacteria</taxon>
        <taxon>Pseudomonadati</taxon>
        <taxon>Pseudomonadota</taxon>
        <taxon>Gammaproteobacteria</taxon>
        <taxon>Nevskiales</taxon>
        <taxon>Nevskiaceae</taxon>
        <taxon>Hydrocarboniphaga</taxon>
    </lineage>
</organism>
<comment type="subcellular location">
    <subcellularLocation>
        <location evidence="1">Membrane</location>
        <topology evidence="1">Multi-pass membrane protein</topology>
    </subcellularLocation>
</comment>
<evidence type="ECO:0000256" key="3">
    <source>
        <dbReference type="ARBA" id="ARBA00022516"/>
    </source>
</evidence>
<dbReference type="Pfam" id="PF00487">
    <property type="entry name" value="FA_desaturase"/>
    <property type="match status" value="1"/>
</dbReference>
<evidence type="ECO:0000256" key="9">
    <source>
        <dbReference type="ARBA" id="ARBA00023098"/>
    </source>
</evidence>
<evidence type="ECO:0000256" key="4">
    <source>
        <dbReference type="ARBA" id="ARBA00022692"/>
    </source>
</evidence>
<keyword evidence="5" id="KW-0276">Fatty acid metabolism</keyword>
<dbReference type="InterPro" id="IPR009160">
    <property type="entry name" value="Acyl-CoA_deSatase_haem/ster-bd"/>
</dbReference>
<dbReference type="InterPro" id="IPR015876">
    <property type="entry name" value="Acyl-CoA_DS"/>
</dbReference>
<sequence length="389" mass="45694">MSSSPADDSSGQPVVAAKRSYNWPAIILFSLTTTLAVTVFPWYAWTHDFSTAAWVWFGVFLYASGLSITAGYHRLYSHRAYQAHWSLRLFYALFGAQALQNSILIWCSMHRVHHREVDDVEHDPYSARRGLWYSHMGWMLRDEPCHQFDDKIGRDMTRDPIVRWQHKHYLAIALAMNIALPALVGWASGDLWGTLVLAGLMRLVVNHHFTFFINSLAHYWGRQPYTTENTARDNDLLAVLTYGEGYHNFHHLFQWDYRNGIRWYQWDPTKWWIAAFSWVGLTSGLRRTPEFQIQRAKLQRQFERAKERIAKADAGGRIAHLQLLLEQELQTFSATLSEWARLQQEKFEHAKQQLSDHWETSEVRRRMQALEESLRYQQRRVRLLSLQAA</sequence>
<keyword evidence="9" id="KW-0443">Lipid metabolism</keyword>
<accession>A0A1M5LW01</accession>
<keyword evidence="7" id="KW-0560">Oxidoreductase</keyword>
<dbReference type="RefSeq" id="WP_072895064.1">
    <property type="nucleotide sequence ID" value="NZ_FQWZ01000002.1"/>
</dbReference>
<evidence type="ECO:0000256" key="6">
    <source>
        <dbReference type="ARBA" id="ARBA00022989"/>
    </source>
</evidence>
<dbReference type="InterPro" id="IPR005804">
    <property type="entry name" value="FA_desaturase_dom"/>
</dbReference>
<feature type="transmembrane region" description="Helical" evidence="12">
    <location>
        <begin position="21"/>
        <end position="45"/>
    </location>
</feature>
<gene>
    <name evidence="14" type="ORF">SAMN04488068_1123</name>
</gene>
<evidence type="ECO:0000256" key="2">
    <source>
        <dbReference type="ARBA" id="ARBA00008749"/>
    </source>
</evidence>
<keyword evidence="15" id="KW-1185">Reference proteome</keyword>
<dbReference type="AlphaFoldDB" id="A0A1M5LW01"/>
<evidence type="ECO:0000256" key="10">
    <source>
        <dbReference type="ARBA" id="ARBA00023136"/>
    </source>
</evidence>
<keyword evidence="3" id="KW-0444">Lipid biosynthesis</keyword>
<dbReference type="PANTHER" id="PTHR11351">
    <property type="entry name" value="ACYL-COA DESATURASE"/>
    <property type="match status" value="1"/>
</dbReference>
<evidence type="ECO:0000256" key="5">
    <source>
        <dbReference type="ARBA" id="ARBA00022832"/>
    </source>
</evidence>
<feature type="transmembrane region" description="Helical" evidence="12">
    <location>
        <begin position="168"/>
        <end position="186"/>
    </location>
</feature>
<name>A0A1M5LW01_9GAMM</name>
<keyword evidence="10 12" id="KW-0472">Membrane</keyword>
<protein>
    <submittedName>
        <fullName evidence="14">Stearoyl-CoA desaturase (Delta-9 desaturase)</fullName>
    </submittedName>
</protein>
<dbReference type="PRINTS" id="PR00075">
    <property type="entry name" value="FACDDSATRASE"/>
</dbReference>
<dbReference type="CDD" id="cd03505">
    <property type="entry name" value="Delta9-FADS-like"/>
    <property type="match status" value="1"/>
</dbReference>